<organism evidence="2 3">
    <name type="scientific">Methanosarcina baikalica</name>
    <dbReference type="NCBI Taxonomy" id="3073890"/>
    <lineage>
        <taxon>Archaea</taxon>
        <taxon>Methanobacteriati</taxon>
        <taxon>Methanobacteriota</taxon>
        <taxon>Stenosarchaea group</taxon>
        <taxon>Methanomicrobia</taxon>
        <taxon>Methanosarcinales</taxon>
        <taxon>Methanosarcinaceae</taxon>
        <taxon>Methanosarcina</taxon>
    </lineage>
</organism>
<feature type="region of interest" description="Disordered" evidence="1">
    <location>
        <begin position="22"/>
        <end position="88"/>
    </location>
</feature>
<dbReference type="SUPFAM" id="SSF49503">
    <property type="entry name" value="Cupredoxins"/>
    <property type="match status" value="1"/>
</dbReference>
<gene>
    <name evidence="2" type="ORF">RG963_11275</name>
</gene>
<feature type="compositionally biased region" description="Polar residues" evidence="1">
    <location>
        <begin position="24"/>
        <end position="49"/>
    </location>
</feature>
<dbReference type="InterPro" id="IPR052721">
    <property type="entry name" value="ET_Amicyanin"/>
</dbReference>
<keyword evidence="3" id="KW-1185">Reference proteome</keyword>
<reference evidence="3" key="1">
    <citation type="submission" date="2023-07" db="EMBL/GenBank/DDBJ databases">
        <title>Whole-genome sequencing of a new Methanosarcina sp. Z-7115.</title>
        <authorList>
            <person name="Zhilina T.N."/>
            <person name="Merkel A.Y."/>
        </authorList>
    </citation>
    <scope>NUCLEOTIDE SEQUENCE [LARGE SCALE GENOMIC DNA]</scope>
    <source>
        <strain evidence="3">Z-7115</strain>
    </source>
</reference>
<accession>A0ABU2D2Y4</accession>
<evidence type="ECO:0008006" key="4">
    <source>
        <dbReference type="Google" id="ProtNLM"/>
    </source>
</evidence>
<name>A0ABU2D2Y4_9EURY</name>
<dbReference type="EMBL" id="JAVKPK010000046">
    <property type="protein sequence ID" value="MDR7666351.1"/>
    <property type="molecule type" value="Genomic_DNA"/>
</dbReference>
<dbReference type="RefSeq" id="WP_310576379.1">
    <property type="nucleotide sequence ID" value="NZ_JAVKPK010000046.1"/>
</dbReference>
<proteinExistence type="predicted"/>
<dbReference type="PROSITE" id="PS51257">
    <property type="entry name" value="PROKAR_LIPOPROTEIN"/>
    <property type="match status" value="1"/>
</dbReference>
<evidence type="ECO:0000256" key="1">
    <source>
        <dbReference type="SAM" id="MobiDB-lite"/>
    </source>
</evidence>
<dbReference type="InterPro" id="IPR008972">
    <property type="entry name" value="Cupredoxin"/>
</dbReference>
<feature type="compositionally biased region" description="Acidic residues" evidence="1">
    <location>
        <begin position="51"/>
        <end position="63"/>
    </location>
</feature>
<feature type="compositionally biased region" description="Polar residues" evidence="1">
    <location>
        <begin position="64"/>
        <end position="88"/>
    </location>
</feature>
<evidence type="ECO:0000313" key="3">
    <source>
        <dbReference type="Proteomes" id="UP001246244"/>
    </source>
</evidence>
<comment type="caution">
    <text evidence="2">The sequence shown here is derived from an EMBL/GenBank/DDBJ whole genome shotgun (WGS) entry which is preliminary data.</text>
</comment>
<sequence>MKMKIIVLLLVLCAVLLSGCAGNEQPSPEENVTSEETVTPGENVTPVQPETTEENITAEETETPGENITSNENLTLEETVTSEENGRLNVSTSEIKETPYMIRLINKRASSSSLEIKKGESVSWINMEDNPKRVLTLVSEEKLFENTGLVYKRAFTYAFNETGDYQFSVVGQPKMNVSVSVAEP</sequence>
<protein>
    <recommendedName>
        <fullName evidence="4">Copper binding protein, plastocyanin/azurin family</fullName>
    </recommendedName>
</protein>
<dbReference type="PANTHER" id="PTHR36507">
    <property type="entry name" value="BLL1555 PROTEIN"/>
    <property type="match status" value="1"/>
</dbReference>
<dbReference type="Proteomes" id="UP001246244">
    <property type="component" value="Unassembled WGS sequence"/>
</dbReference>
<dbReference type="Gene3D" id="2.60.40.420">
    <property type="entry name" value="Cupredoxins - blue copper proteins"/>
    <property type="match status" value="1"/>
</dbReference>
<dbReference type="PANTHER" id="PTHR36507:SF1">
    <property type="entry name" value="BLL1555 PROTEIN"/>
    <property type="match status" value="1"/>
</dbReference>
<evidence type="ECO:0000313" key="2">
    <source>
        <dbReference type="EMBL" id="MDR7666351.1"/>
    </source>
</evidence>